<gene>
    <name evidence="1" type="ORF">DQ392_08440</name>
</gene>
<sequence length="72" mass="7906">MAAPVIVYPPDQDGGRRVRCYDRILGRAHSLEELADLLADAGWTRSKLDLDGPLVEWRGGGHDVWHPDNAAG</sequence>
<dbReference type="Proteomes" id="UP000253507">
    <property type="component" value="Unassembled WGS sequence"/>
</dbReference>
<dbReference type="OrthoDB" id="4255520at2"/>
<comment type="caution">
    <text evidence="1">The sequence shown here is derived from an EMBL/GenBank/DDBJ whole genome shotgun (WGS) entry which is preliminary data.</text>
</comment>
<reference evidence="1 2" key="1">
    <citation type="submission" date="2018-06" db="EMBL/GenBank/DDBJ databases">
        <title>Streptomyces reniochalinae sp. nov. and Streptomyces diacarnus sp. nov. from marine sponges.</title>
        <authorList>
            <person name="Li L."/>
        </authorList>
    </citation>
    <scope>NUCLEOTIDE SEQUENCE [LARGE SCALE GENOMIC DNA]</scope>
    <source>
        <strain evidence="1 2">LHW50302</strain>
    </source>
</reference>
<proteinExistence type="predicted"/>
<evidence type="ECO:0000313" key="2">
    <source>
        <dbReference type="Proteomes" id="UP000253507"/>
    </source>
</evidence>
<evidence type="ECO:0000313" key="1">
    <source>
        <dbReference type="EMBL" id="RCG21728.1"/>
    </source>
</evidence>
<dbReference type="AlphaFoldDB" id="A0A367EUE9"/>
<keyword evidence="2" id="KW-1185">Reference proteome</keyword>
<protein>
    <submittedName>
        <fullName evidence="1">Uncharacterized protein</fullName>
    </submittedName>
</protein>
<organism evidence="1 2">
    <name type="scientific">Streptomyces reniochalinae</name>
    <dbReference type="NCBI Taxonomy" id="2250578"/>
    <lineage>
        <taxon>Bacteria</taxon>
        <taxon>Bacillati</taxon>
        <taxon>Actinomycetota</taxon>
        <taxon>Actinomycetes</taxon>
        <taxon>Kitasatosporales</taxon>
        <taxon>Streptomycetaceae</taxon>
        <taxon>Streptomyces</taxon>
    </lineage>
</organism>
<dbReference type="RefSeq" id="WP_114014897.1">
    <property type="nucleotide sequence ID" value="NZ_QOIM01000026.1"/>
</dbReference>
<name>A0A367EUE9_9ACTN</name>
<dbReference type="EMBL" id="QOIM01000026">
    <property type="protein sequence ID" value="RCG21728.1"/>
    <property type="molecule type" value="Genomic_DNA"/>
</dbReference>
<accession>A0A367EUE9</accession>